<name>A0A660SDH9_UNCT6</name>
<evidence type="ECO:0000256" key="2">
    <source>
        <dbReference type="ARBA" id="ARBA00022490"/>
    </source>
</evidence>
<keyword evidence="4 6" id="KW-0378">Hydrolase</keyword>
<evidence type="ECO:0000256" key="1">
    <source>
        <dbReference type="ARBA" id="ARBA00009998"/>
    </source>
</evidence>
<evidence type="ECO:0000256" key="4">
    <source>
        <dbReference type="ARBA" id="ARBA00022801"/>
    </source>
</evidence>
<proteinExistence type="inferred from homology"/>
<dbReference type="EMBL" id="QNBD01000303">
    <property type="protein sequence ID" value="RKX68236.1"/>
    <property type="molecule type" value="Genomic_DNA"/>
</dbReference>
<protein>
    <recommendedName>
        <fullName evidence="6">Exodeoxyribonuclease 7 small subunit</fullName>
        <ecNumber evidence="6">3.1.11.6</ecNumber>
    </recommendedName>
    <alternativeName>
        <fullName evidence="6">Exodeoxyribonuclease VII small subunit</fullName>
        <shortName evidence="6">Exonuclease VII small subunit</shortName>
    </alternativeName>
</protein>
<dbReference type="GO" id="GO:0005829">
    <property type="term" value="C:cytosol"/>
    <property type="evidence" value="ECO:0007669"/>
    <property type="project" value="TreeGrafter"/>
</dbReference>
<keyword evidence="2 6" id="KW-0963">Cytoplasm</keyword>
<comment type="subcellular location">
    <subcellularLocation>
        <location evidence="6">Cytoplasm</location>
    </subcellularLocation>
</comment>
<gene>
    <name evidence="6 7" type="primary">xseB</name>
    <name evidence="7" type="ORF">DRP43_06025</name>
</gene>
<reference evidence="7 8" key="1">
    <citation type="submission" date="2018-06" db="EMBL/GenBank/DDBJ databases">
        <title>Extensive metabolic versatility and redundancy in microbially diverse, dynamic hydrothermal sediments.</title>
        <authorList>
            <person name="Dombrowski N."/>
            <person name="Teske A."/>
            <person name="Baker B.J."/>
        </authorList>
    </citation>
    <scope>NUCLEOTIDE SEQUENCE [LARGE SCALE GENOMIC DNA]</scope>
    <source>
        <strain evidence="7">B10_G13</strain>
    </source>
</reference>
<dbReference type="Pfam" id="PF02609">
    <property type="entry name" value="Exonuc_VII_S"/>
    <property type="match status" value="1"/>
</dbReference>
<evidence type="ECO:0000256" key="6">
    <source>
        <dbReference type="HAMAP-Rule" id="MF_00337"/>
    </source>
</evidence>
<dbReference type="HAMAP" id="MF_00337">
    <property type="entry name" value="Exonuc_7_S"/>
    <property type="match status" value="1"/>
</dbReference>
<dbReference type="SUPFAM" id="SSF116842">
    <property type="entry name" value="XseB-like"/>
    <property type="match status" value="1"/>
</dbReference>
<comment type="similarity">
    <text evidence="1 6">Belongs to the XseB family.</text>
</comment>
<dbReference type="GO" id="GO:0006308">
    <property type="term" value="P:DNA catabolic process"/>
    <property type="evidence" value="ECO:0007669"/>
    <property type="project" value="UniProtKB-UniRule"/>
</dbReference>
<comment type="catalytic activity">
    <reaction evidence="6">
        <text>Exonucleolytic cleavage in either 5'- to 3'- or 3'- to 5'-direction to yield nucleoside 5'-phosphates.</text>
        <dbReference type="EC" id="3.1.11.6"/>
    </reaction>
</comment>
<dbReference type="PIRSF" id="PIRSF006488">
    <property type="entry name" value="Exonuc_VII_S"/>
    <property type="match status" value="1"/>
</dbReference>
<keyword evidence="3 6" id="KW-0540">Nuclease</keyword>
<dbReference type="Gene3D" id="1.10.287.1040">
    <property type="entry name" value="Exonuclease VII, small subunit"/>
    <property type="match status" value="1"/>
</dbReference>
<evidence type="ECO:0000256" key="3">
    <source>
        <dbReference type="ARBA" id="ARBA00022722"/>
    </source>
</evidence>
<sequence length="64" mass="7466">MAEIKFEKALLRLQEIVDILEKGNVDIEKSLEYYEEGIKLIKLCSERLKKIENKISLLSEVKEA</sequence>
<dbReference type="Proteomes" id="UP000271125">
    <property type="component" value="Unassembled WGS sequence"/>
</dbReference>
<dbReference type="PANTHER" id="PTHR34137:SF1">
    <property type="entry name" value="EXODEOXYRIBONUCLEASE 7 SMALL SUBUNIT"/>
    <property type="match status" value="1"/>
</dbReference>
<dbReference type="EC" id="3.1.11.6" evidence="6"/>
<keyword evidence="5 6" id="KW-0269">Exonuclease</keyword>
<dbReference type="InterPro" id="IPR003761">
    <property type="entry name" value="Exonuc_VII_S"/>
</dbReference>
<evidence type="ECO:0000256" key="5">
    <source>
        <dbReference type="ARBA" id="ARBA00022839"/>
    </source>
</evidence>
<evidence type="ECO:0000313" key="8">
    <source>
        <dbReference type="Proteomes" id="UP000271125"/>
    </source>
</evidence>
<organism evidence="7 8">
    <name type="scientific">candidate division TA06 bacterium</name>
    <dbReference type="NCBI Taxonomy" id="2250710"/>
    <lineage>
        <taxon>Bacteria</taxon>
        <taxon>Bacteria division TA06</taxon>
    </lineage>
</organism>
<accession>A0A660SDH9</accession>
<dbReference type="NCBIfam" id="TIGR01280">
    <property type="entry name" value="xseB"/>
    <property type="match status" value="1"/>
</dbReference>
<dbReference type="GO" id="GO:0008855">
    <property type="term" value="F:exodeoxyribonuclease VII activity"/>
    <property type="evidence" value="ECO:0007669"/>
    <property type="project" value="UniProtKB-UniRule"/>
</dbReference>
<dbReference type="GO" id="GO:0009318">
    <property type="term" value="C:exodeoxyribonuclease VII complex"/>
    <property type="evidence" value="ECO:0007669"/>
    <property type="project" value="UniProtKB-UniRule"/>
</dbReference>
<comment type="subunit">
    <text evidence="6">Heterooligomer composed of large and small subunits.</text>
</comment>
<dbReference type="AlphaFoldDB" id="A0A660SDH9"/>
<dbReference type="PANTHER" id="PTHR34137">
    <property type="entry name" value="EXODEOXYRIBONUCLEASE 7 SMALL SUBUNIT"/>
    <property type="match status" value="1"/>
</dbReference>
<comment type="function">
    <text evidence="6">Bidirectionally degrades single-stranded DNA into large acid-insoluble oligonucleotides, which are then degraded further into small acid-soluble oligonucleotides.</text>
</comment>
<comment type="caution">
    <text evidence="7">The sequence shown here is derived from an EMBL/GenBank/DDBJ whole genome shotgun (WGS) entry which is preliminary data.</text>
</comment>
<evidence type="ECO:0000313" key="7">
    <source>
        <dbReference type="EMBL" id="RKX68236.1"/>
    </source>
</evidence>
<dbReference type="InterPro" id="IPR037004">
    <property type="entry name" value="Exonuc_VII_ssu_sf"/>
</dbReference>